<feature type="region of interest" description="Disordered" evidence="1">
    <location>
        <begin position="1"/>
        <end position="42"/>
    </location>
</feature>
<evidence type="ECO:0000313" key="2">
    <source>
        <dbReference type="EMBL" id="MDO7895840.1"/>
    </source>
</evidence>
<evidence type="ECO:0000313" key="3">
    <source>
        <dbReference type="Proteomes" id="UP001228019"/>
    </source>
</evidence>
<reference evidence="2 3" key="1">
    <citation type="submission" date="2023-07" db="EMBL/GenBank/DDBJ databases">
        <title>Identification of four novel Pseudomonas species associated with bacterial leaf spot of cucurbits.</title>
        <authorList>
            <person name="Fullem K.R."/>
        </authorList>
    </citation>
    <scope>NUCLEOTIDE SEQUENCE [LARGE SCALE GENOMIC DNA]</scope>
    <source>
        <strain evidence="2 3">K18</strain>
    </source>
</reference>
<accession>A0ABT9BV47</accession>
<dbReference type="EMBL" id="JAUQOP010000002">
    <property type="protein sequence ID" value="MDO7895840.1"/>
    <property type="molecule type" value="Genomic_DNA"/>
</dbReference>
<gene>
    <name evidence="2" type="ORF">Q6A48_02940</name>
</gene>
<evidence type="ECO:0000256" key="1">
    <source>
        <dbReference type="SAM" id="MobiDB-lite"/>
    </source>
</evidence>
<dbReference type="RefSeq" id="WP_304551844.1">
    <property type="nucleotide sequence ID" value="NZ_JAUQOP010000002.1"/>
</dbReference>
<name>A0ABT9BV47_9PSED</name>
<organism evidence="2 3">
    <name type="scientific">Pseudomonas citrulli</name>
    <dbReference type="NCBI Taxonomy" id="3064347"/>
    <lineage>
        <taxon>Bacteria</taxon>
        <taxon>Pseudomonadati</taxon>
        <taxon>Pseudomonadota</taxon>
        <taxon>Gammaproteobacteria</taxon>
        <taxon>Pseudomonadales</taxon>
        <taxon>Pseudomonadaceae</taxon>
        <taxon>Pseudomonas</taxon>
    </lineage>
</organism>
<sequence length="169" mass="18804">MNQDKYGHDFQDGKRNGWENDLGSLDGELKSEGEAGNKNTYWSGKLEYRPPNIFLPSLAKMFTFPGPRQDDPKPEQGTLFTSFKYRVHPPEPGEATTVRVIVTANVSLGFGSFYIDESTPTGKWLQTEPIGVHYSGTKAHVLIGTNYAEPGVSRKVDIDDIEINRVPGK</sequence>
<feature type="compositionally biased region" description="Basic and acidic residues" evidence="1">
    <location>
        <begin position="1"/>
        <end position="18"/>
    </location>
</feature>
<keyword evidence="3" id="KW-1185">Reference proteome</keyword>
<dbReference type="Proteomes" id="UP001228019">
    <property type="component" value="Unassembled WGS sequence"/>
</dbReference>
<proteinExistence type="predicted"/>
<evidence type="ECO:0008006" key="4">
    <source>
        <dbReference type="Google" id="ProtNLM"/>
    </source>
</evidence>
<protein>
    <recommendedName>
        <fullName evidence="4">MAM domain-containing protein</fullName>
    </recommendedName>
</protein>
<comment type="caution">
    <text evidence="2">The sequence shown here is derived from an EMBL/GenBank/DDBJ whole genome shotgun (WGS) entry which is preliminary data.</text>
</comment>